<dbReference type="InterPro" id="IPR002464">
    <property type="entry name" value="DNA/RNA_helicase_DEAH_CS"/>
</dbReference>
<dbReference type="Gene3D" id="1.20.120.1080">
    <property type="match status" value="1"/>
</dbReference>
<feature type="domain" description="Helicase ATP-binding" evidence="9">
    <location>
        <begin position="300"/>
        <end position="470"/>
    </location>
</feature>
<dbReference type="GO" id="GO:0005524">
    <property type="term" value="F:ATP binding"/>
    <property type="evidence" value="ECO:0007669"/>
    <property type="project" value="UniProtKB-KW"/>
</dbReference>
<dbReference type="GO" id="GO:0000462">
    <property type="term" value="P:maturation of SSU-rRNA from tricistronic rRNA transcript (SSU-rRNA, 5.8S rRNA, LSU-rRNA)"/>
    <property type="evidence" value="ECO:0007669"/>
    <property type="project" value="TreeGrafter"/>
</dbReference>
<feature type="region of interest" description="Disordered" evidence="8">
    <location>
        <begin position="1"/>
        <end position="24"/>
    </location>
</feature>
<dbReference type="RefSeq" id="XP_066914482.1">
    <property type="nucleotide sequence ID" value="XM_067058381.1"/>
</dbReference>
<evidence type="ECO:0000256" key="2">
    <source>
        <dbReference type="ARBA" id="ARBA00012552"/>
    </source>
</evidence>
<evidence type="ECO:0000256" key="3">
    <source>
        <dbReference type="ARBA" id="ARBA00022741"/>
    </source>
</evidence>
<feature type="compositionally biased region" description="Basic and acidic residues" evidence="8">
    <location>
        <begin position="88"/>
        <end position="99"/>
    </location>
</feature>
<dbReference type="Pfam" id="PF21010">
    <property type="entry name" value="HA2_C"/>
    <property type="match status" value="1"/>
</dbReference>
<sequence>MGKLKHKFNAKARQTSQQDTPLAEKKKIKELQSIVQIEDDESYGDTNSNLLVTESKKLKTKKDNFVGKQREKKVLSKKQKKRLQQIVDQKKKKEKRAEVLKSLAENQVSKEELSQYKSSTNLGNKQVPNKRKASELKTEETVSTVAKRKRNRKNKKKDSNNQPITEGVVNLQDEDPSEESDMSSSESENESESEEENQEIEDQQFTEVSTSTDENDQREQLKETGKAENNVKEAQKTTIVDKEESSKPITETAVKEANKEAEQPKKKAPKPSVYIQIDRTPEIQTARLMLPICGEEQIIMETIQENDVTLICGSTGSGKTTQVPQFLYEAGYGSHSSKPGMIGVTEPRRVAAVSMSKRVAEEMNMTTRKVSYQIRYEGNSTDETVVKFMTDGVLLKEMEKDFLLSKFSCIIIDEAHERSVYTDILIGLLSRLVPVRRKQNNPLKLIIMSATLRIEDFSENKRLFPLSPPVISVDGRQFPVTIHFNKKTSDDYVTDAFKKVCKIHRTLKLDGGILVFLTGQNEVMALCRKLTRAFPKKKGNPEDGKPATKMKKTKDEKKKIDLDSYSTNVSVDEREMADELPLSDHEQGGDGGGDGGGGHSDDDSDDEEDIESYASPADETGPLHVLPLYSLLSTQRQAKVFEDVPEGCRLCVIATNVAETSLTIPGIKYIVDSGKVKRKIYDKVTGVSTFRITWTSKASANQRAGRAGRVGPGHCYRLYSSAVFQNDFEEFAEPEICGRPVEDLVLQMKSLCIDKVLNFPFPSPPELKSLQAAEKILLRLGALQMRKMKNGQELAVISKMGRKMSRIPLLPRFSKMLILVSQQNTHCLQYVIAIVAALTVKEIFTDDIDVKNLADTDNEIDIKRKRMLITQARRKWCGEGSISHLGDLMVILRAVGACEYSGCSQSFCQQNGLRYKSMVEIRKLRAQITNAVTSVCGEGNLYMDPKMQPPDHKQSEVIRKIVLSCVGDHVARKIPREEAKEKKLRNAYMCCLSEDPVYIHPTSSLFTKLPEYIVFHEIIETSKCYMRCCFEIEEEWLPSYAPYMCTLGKPAEEPAPCIKEGRVFCHRSCNFGPHVWTLPACYVDSSDWPQRFRWFGRFFLEGLVITELEKNTSLFLTPPAVMVKSWSHLQPKSERLLKALIDKDMDSEEKLRKAWKKDSKYLLTEYLEWLPESHHKEIEAKWPPV</sequence>
<dbReference type="EnsemblMetazoa" id="CLYHEMT001851.1">
    <property type="protein sequence ID" value="CLYHEMP001851.1"/>
    <property type="gene ID" value="CLYHEMG001851"/>
</dbReference>
<dbReference type="PROSITE" id="PS00690">
    <property type="entry name" value="DEAH_ATP_HELICASE"/>
    <property type="match status" value="1"/>
</dbReference>
<dbReference type="OrthoDB" id="10025033at2759"/>
<dbReference type="InterPro" id="IPR014001">
    <property type="entry name" value="Helicase_ATP-bd"/>
</dbReference>
<dbReference type="GO" id="GO:0005730">
    <property type="term" value="C:nucleolus"/>
    <property type="evidence" value="ECO:0007669"/>
    <property type="project" value="TreeGrafter"/>
</dbReference>
<evidence type="ECO:0000259" key="10">
    <source>
        <dbReference type="PROSITE" id="PS51194"/>
    </source>
</evidence>
<feature type="compositionally biased region" description="Acidic residues" evidence="8">
    <location>
        <begin position="172"/>
        <end position="204"/>
    </location>
</feature>
<evidence type="ECO:0000256" key="4">
    <source>
        <dbReference type="ARBA" id="ARBA00022801"/>
    </source>
</evidence>
<dbReference type="InterPro" id="IPR056371">
    <property type="entry name" value="DHX37-like_C"/>
</dbReference>
<dbReference type="Pfam" id="PF00271">
    <property type="entry name" value="Helicase_C"/>
    <property type="match status" value="1"/>
</dbReference>
<evidence type="ECO:0000313" key="12">
    <source>
        <dbReference type="Proteomes" id="UP000594262"/>
    </source>
</evidence>
<feature type="compositionally biased region" description="Basic and acidic residues" evidence="8">
    <location>
        <begin position="253"/>
        <end position="265"/>
    </location>
</feature>
<dbReference type="CDD" id="cd17982">
    <property type="entry name" value="DEXHc_DHX37"/>
    <property type="match status" value="1"/>
</dbReference>
<accession>A0A7M5V1C9</accession>
<keyword evidence="12" id="KW-1185">Reference proteome</keyword>
<dbReference type="GO" id="GO:0003723">
    <property type="term" value="F:RNA binding"/>
    <property type="evidence" value="ECO:0007669"/>
    <property type="project" value="TreeGrafter"/>
</dbReference>
<dbReference type="EC" id="3.6.4.13" evidence="2"/>
<dbReference type="AlphaFoldDB" id="A0A7M5V1C9"/>
<dbReference type="PROSITE" id="PS51194">
    <property type="entry name" value="HELICASE_CTER"/>
    <property type="match status" value="1"/>
</dbReference>
<evidence type="ECO:0000256" key="7">
    <source>
        <dbReference type="ARBA" id="ARBA00047984"/>
    </source>
</evidence>
<feature type="compositionally biased region" description="Basic and acidic residues" evidence="8">
    <location>
        <begin position="215"/>
        <end position="246"/>
    </location>
</feature>
<dbReference type="SMART" id="SM00847">
    <property type="entry name" value="HA2"/>
    <property type="match status" value="1"/>
</dbReference>
<evidence type="ECO:0000256" key="5">
    <source>
        <dbReference type="ARBA" id="ARBA00022806"/>
    </source>
</evidence>
<keyword evidence="6" id="KW-0067">ATP-binding</keyword>
<feature type="compositionally biased region" description="Acidic residues" evidence="8">
    <location>
        <begin position="602"/>
        <end position="611"/>
    </location>
</feature>
<evidence type="ECO:0000256" key="1">
    <source>
        <dbReference type="ARBA" id="ARBA00008792"/>
    </source>
</evidence>
<feature type="compositionally biased region" description="Polar residues" evidence="8">
    <location>
        <begin position="115"/>
        <end position="127"/>
    </location>
</feature>
<dbReference type="Pfam" id="PF23362">
    <property type="entry name" value="DHX37_C"/>
    <property type="match status" value="1"/>
</dbReference>
<evidence type="ECO:0000313" key="11">
    <source>
        <dbReference type="EnsemblMetazoa" id="CLYHEMP001851.1"/>
    </source>
</evidence>
<dbReference type="InterPro" id="IPR011709">
    <property type="entry name" value="DEAD-box_helicase_OB_fold"/>
</dbReference>
<dbReference type="SUPFAM" id="SSF52540">
    <property type="entry name" value="P-loop containing nucleoside triphosphate hydrolases"/>
    <property type="match status" value="1"/>
</dbReference>
<dbReference type="SMART" id="SM00490">
    <property type="entry name" value="HELICc"/>
    <property type="match status" value="1"/>
</dbReference>
<feature type="compositionally biased region" description="Basic residues" evidence="8">
    <location>
        <begin position="146"/>
        <end position="156"/>
    </location>
</feature>
<keyword evidence="4" id="KW-0378">Hydrolase</keyword>
<dbReference type="CDD" id="cd18791">
    <property type="entry name" value="SF2_C_RHA"/>
    <property type="match status" value="1"/>
</dbReference>
<feature type="compositionally biased region" description="Gly residues" evidence="8">
    <location>
        <begin position="589"/>
        <end position="598"/>
    </location>
</feature>
<dbReference type="InterPro" id="IPR001650">
    <property type="entry name" value="Helicase_C-like"/>
</dbReference>
<dbReference type="InterPro" id="IPR011545">
    <property type="entry name" value="DEAD/DEAH_box_helicase_dom"/>
</dbReference>
<dbReference type="GO" id="GO:0016787">
    <property type="term" value="F:hydrolase activity"/>
    <property type="evidence" value="ECO:0007669"/>
    <property type="project" value="UniProtKB-KW"/>
</dbReference>
<dbReference type="Proteomes" id="UP000594262">
    <property type="component" value="Unplaced"/>
</dbReference>
<feature type="compositionally biased region" description="Basic and acidic residues" evidence="8">
    <location>
        <begin position="553"/>
        <end position="562"/>
    </location>
</feature>
<feature type="region of interest" description="Disordered" evidence="8">
    <location>
        <begin position="63"/>
        <end position="270"/>
    </location>
</feature>
<protein>
    <recommendedName>
        <fullName evidence="2">RNA helicase</fullName>
        <ecNumber evidence="2">3.6.4.13</ecNumber>
    </recommendedName>
</protein>
<keyword evidence="3" id="KW-0547">Nucleotide-binding</keyword>
<dbReference type="InterPro" id="IPR007502">
    <property type="entry name" value="Helicase-assoc_dom"/>
</dbReference>
<dbReference type="FunFam" id="3.40.50.300:FF:000637">
    <property type="entry name" value="ATP-dependent RNA helicase DHX37/DHR1"/>
    <property type="match status" value="1"/>
</dbReference>
<dbReference type="Pfam" id="PF00270">
    <property type="entry name" value="DEAD"/>
    <property type="match status" value="1"/>
</dbReference>
<reference evidence="11" key="1">
    <citation type="submission" date="2021-01" db="UniProtKB">
        <authorList>
            <consortium name="EnsemblMetazoa"/>
        </authorList>
    </citation>
    <scope>IDENTIFICATION</scope>
</reference>
<feature type="region of interest" description="Disordered" evidence="8">
    <location>
        <begin position="535"/>
        <end position="621"/>
    </location>
</feature>
<dbReference type="GeneID" id="136801722"/>
<dbReference type="SMART" id="SM00487">
    <property type="entry name" value="DEXDc"/>
    <property type="match status" value="1"/>
</dbReference>
<comment type="catalytic activity">
    <reaction evidence="7">
        <text>ATP + H2O = ADP + phosphate + H(+)</text>
        <dbReference type="Rhea" id="RHEA:13065"/>
        <dbReference type="ChEBI" id="CHEBI:15377"/>
        <dbReference type="ChEBI" id="CHEBI:15378"/>
        <dbReference type="ChEBI" id="CHEBI:30616"/>
        <dbReference type="ChEBI" id="CHEBI:43474"/>
        <dbReference type="ChEBI" id="CHEBI:456216"/>
        <dbReference type="EC" id="3.6.4.13"/>
    </reaction>
</comment>
<proteinExistence type="inferred from homology"/>
<evidence type="ECO:0000256" key="8">
    <source>
        <dbReference type="SAM" id="MobiDB-lite"/>
    </source>
</evidence>
<evidence type="ECO:0000256" key="6">
    <source>
        <dbReference type="ARBA" id="ARBA00022840"/>
    </source>
</evidence>
<comment type="similarity">
    <text evidence="1">Belongs to the DEAD box helicase family. DEAH subfamily.</text>
</comment>
<feature type="compositionally biased region" description="Basic residues" evidence="8">
    <location>
        <begin position="1"/>
        <end position="10"/>
    </location>
</feature>
<feature type="compositionally biased region" description="Basic and acidic residues" evidence="8">
    <location>
        <begin position="63"/>
        <end position="74"/>
    </location>
</feature>
<dbReference type="GO" id="GO:0003724">
    <property type="term" value="F:RNA helicase activity"/>
    <property type="evidence" value="ECO:0007669"/>
    <property type="project" value="UniProtKB-EC"/>
</dbReference>
<name>A0A7M5V1C9_9CNID</name>
<dbReference type="Gene3D" id="3.40.50.300">
    <property type="entry name" value="P-loop containing nucleotide triphosphate hydrolases"/>
    <property type="match status" value="2"/>
</dbReference>
<organism evidence="11 12">
    <name type="scientific">Clytia hemisphaerica</name>
    <dbReference type="NCBI Taxonomy" id="252671"/>
    <lineage>
        <taxon>Eukaryota</taxon>
        <taxon>Metazoa</taxon>
        <taxon>Cnidaria</taxon>
        <taxon>Hydrozoa</taxon>
        <taxon>Hydroidolina</taxon>
        <taxon>Leptothecata</taxon>
        <taxon>Obeliida</taxon>
        <taxon>Clytiidae</taxon>
        <taxon>Clytia</taxon>
    </lineage>
</organism>
<dbReference type="PANTHER" id="PTHR18934">
    <property type="entry name" value="ATP-DEPENDENT RNA HELICASE"/>
    <property type="match status" value="1"/>
</dbReference>
<dbReference type="PANTHER" id="PTHR18934:SF99">
    <property type="entry name" value="ATP-DEPENDENT RNA HELICASE DHX37-RELATED"/>
    <property type="match status" value="1"/>
</dbReference>
<evidence type="ECO:0000259" key="9">
    <source>
        <dbReference type="PROSITE" id="PS51192"/>
    </source>
</evidence>
<dbReference type="PROSITE" id="PS51192">
    <property type="entry name" value="HELICASE_ATP_BIND_1"/>
    <property type="match status" value="1"/>
</dbReference>
<dbReference type="Pfam" id="PF07717">
    <property type="entry name" value="OB_NTP_bind"/>
    <property type="match status" value="1"/>
</dbReference>
<keyword evidence="5" id="KW-0347">Helicase</keyword>
<dbReference type="InterPro" id="IPR027417">
    <property type="entry name" value="P-loop_NTPase"/>
</dbReference>
<feature type="domain" description="Helicase C-terminal" evidence="10">
    <location>
        <begin position="545"/>
        <end position="752"/>
    </location>
</feature>